<evidence type="ECO:0000256" key="1">
    <source>
        <dbReference type="SAM" id="MobiDB-lite"/>
    </source>
</evidence>
<dbReference type="Gene3D" id="3.40.50.880">
    <property type="match status" value="1"/>
</dbReference>
<reference evidence="4 5" key="1">
    <citation type="submission" date="2017-02" db="EMBL/GenBank/DDBJ databases">
        <title>Vagococcus cremeus sp. nov., isolated from the small intestine of a marten, Martes flavigula.</title>
        <authorList>
            <person name="Tak E.J."/>
            <person name="Bae J.-W."/>
        </authorList>
    </citation>
    <scope>NUCLEOTIDE SEQUENCE [LARGE SCALE GENOMIC DNA]</scope>
    <source>
        <strain evidence="4 5">D7T301</strain>
    </source>
</reference>
<feature type="signal peptide" evidence="2">
    <location>
        <begin position="1"/>
        <end position="28"/>
    </location>
</feature>
<protein>
    <recommendedName>
        <fullName evidence="3">WxL domain-containing protein</fullName>
    </recommendedName>
</protein>
<keyword evidence="5" id="KW-1185">Reference proteome</keyword>
<dbReference type="InterPro" id="IPR027994">
    <property type="entry name" value="WxL_dom"/>
</dbReference>
<feature type="region of interest" description="Disordered" evidence="1">
    <location>
        <begin position="548"/>
        <end position="579"/>
    </location>
</feature>
<dbReference type="InterPro" id="IPR029062">
    <property type="entry name" value="Class_I_gatase-like"/>
</dbReference>
<feature type="domain" description="WxL" evidence="3">
    <location>
        <begin position="533"/>
        <end position="772"/>
    </location>
</feature>
<dbReference type="InterPro" id="IPR039975">
    <property type="entry name" value="IFT52"/>
</dbReference>
<proteinExistence type="predicted"/>
<evidence type="ECO:0000256" key="2">
    <source>
        <dbReference type="SAM" id="SignalP"/>
    </source>
</evidence>
<comment type="caution">
    <text evidence="4">The sequence shown here is derived from an EMBL/GenBank/DDBJ whole genome shotgun (WGS) entry which is preliminary data.</text>
</comment>
<evidence type="ECO:0000259" key="3">
    <source>
        <dbReference type="Pfam" id="PF13731"/>
    </source>
</evidence>
<keyword evidence="2" id="KW-0732">Signal</keyword>
<accession>A0A1V4DGQ2</accession>
<sequence length="774" mass="83909">MKMKKFISSLGILGTITGMLLVSPTILAETALDPAPEVQPSQTVNNGKKVLFDNTHGQTAGAADWVIDGAFSDFADALGEKGYYVKELRQLTPITLADLKDYDVFIIPEANIPYKASEQQAIEDYVSQGGAVFYIGDHYNADRNKNRIDSVEAFNGYRRGAYEDITKDMSTEEKNSDAMQGVTSSDWLSETFGIRFRFNSIDNIEDSQEWIVEDAFGITEGVSKVGLHAGATLAITDPTKAKGIVYTPNGLTKEKNKWRNAVDEGVYNGGGIEEGPYVAISKKDQGKAAFVGDSSLVEDITPKYTREENGATKRTYDGFKEGDDAQLLLQLVDWLDDTENYTDFSQTSVALSTKTPVLDFEVPENTTEPQAEPWAMPQAGYKWYAPSTFVAGSFGSSEDPVEQPSISVVHQNTPNIKEENKVTIEFSGLKPNAVSEGYQFGVYTPVAQNGFAQGNQVAATKVGDDAWQETLGYSNTFSVTADSSGKAKMDVRFKVQYSGDYNFRIRQNKTNMLTQSITVKEEADVVTPAPNEEDATYDVTGQISFITSDKPVNPLDPENPGNELDPVNPDGSKPGSGTGGLLSIDYASSLSFGKQVVENQLKNYGAFAQKYNNSDKFGSNYVQVTDKRGSGAGWVLSVLQNKQFSSSTAGELTGAKLFLGNGQLNSPNMLQAGFDESLKPTHFVSDLVADNSQVVGGLELIPGYSSVLMSADKNQGTGTWTLAYGHSKDSNIGQLTSNDPEKSSVILSVPSSANPKETTYDTVLTYKLSMVPAP</sequence>
<dbReference type="EMBL" id="MVAB01000001">
    <property type="protein sequence ID" value="OPF87506.1"/>
    <property type="molecule type" value="Genomic_DNA"/>
</dbReference>
<evidence type="ECO:0000313" key="4">
    <source>
        <dbReference type="EMBL" id="OPF87506.1"/>
    </source>
</evidence>
<dbReference type="PANTHER" id="PTHR12969">
    <property type="entry name" value="NGD5/OSM-6/IFT52"/>
    <property type="match status" value="1"/>
</dbReference>
<evidence type="ECO:0000313" key="5">
    <source>
        <dbReference type="Proteomes" id="UP000189970"/>
    </source>
</evidence>
<dbReference type="AlphaFoldDB" id="A0A1V4DGQ2"/>
<gene>
    <name evidence="4" type="ORF">BW731_04460</name>
</gene>
<dbReference type="SUPFAM" id="SSF52317">
    <property type="entry name" value="Class I glutamine amidotransferase-like"/>
    <property type="match status" value="1"/>
</dbReference>
<dbReference type="Proteomes" id="UP000189970">
    <property type="component" value="Unassembled WGS sequence"/>
</dbReference>
<dbReference type="PANTHER" id="PTHR12969:SF7">
    <property type="entry name" value="INTRAFLAGELLAR TRANSPORT PROTEIN 52 HOMOLOG"/>
    <property type="match status" value="1"/>
</dbReference>
<name>A0A1V4DGQ2_9ENTE</name>
<dbReference type="Pfam" id="PF13731">
    <property type="entry name" value="WxL"/>
    <property type="match status" value="1"/>
</dbReference>
<dbReference type="RefSeq" id="WP_079346087.1">
    <property type="nucleotide sequence ID" value="NZ_MVAB01000001.1"/>
</dbReference>
<organism evidence="4 5">
    <name type="scientific">Vagococcus martis</name>
    <dbReference type="NCBI Taxonomy" id="1768210"/>
    <lineage>
        <taxon>Bacteria</taxon>
        <taxon>Bacillati</taxon>
        <taxon>Bacillota</taxon>
        <taxon>Bacilli</taxon>
        <taxon>Lactobacillales</taxon>
        <taxon>Enterococcaceae</taxon>
        <taxon>Vagococcus</taxon>
    </lineage>
</organism>
<feature type="chain" id="PRO_5012212043" description="WxL domain-containing protein" evidence="2">
    <location>
        <begin position="29"/>
        <end position="774"/>
    </location>
</feature>